<comment type="subcellular location">
    <subcellularLocation>
        <location evidence="1">Cell membrane</location>
        <topology evidence="1">Multi-pass membrane protein</topology>
    </subcellularLocation>
</comment>
<feature type="transmembrane region" description="Helical" evidence="8">
    <location>
        <begin position="43"/>
        <end position="63"/>
    </location>
</feature>
<sequence length="617" mass="68665">MAQAPEASNTAAGQEHSIVSQSLPSQLLTLFRTLKASPDWKRILVLIAGVVVVIGLTAAAQIRLNAWNQPFYDALAQKSLGGFFHQLIVFVFIAGVLLTLNVAQAWLNQTLKVRLRAGLTRDLFTEWLKPKRAFRLAGAGEIGENPDQRIHEDTRHLTELSTDLGIGLLQATLLLISFIGVLWILSQGIVLRIDGMALSIPGYMVWCALVYAALASWISWRVGKPLININAERYAREADLRAALVRVNEHVDGITLDSGEADERRRLDTDLDRIVAVMLRYVRAVTNLTWITAGYGWFTIVAPILVASPGYFGGDLTFGELMVAVGAFVQVQQALRWFVDNFSNLADWRATLLRVMSFRETLVTLENLNGEPRKIEIAEGSGEALGFEKLGVLSAGGLAVLDDEQVEIKPGERVLIVGRTGGGKSTLFRAFAGLWPWGTGRIVMPPQASTMFLPQRPYLPPGPLRDALTYPMNASSFTDDEICAALRRTEMGHHEISLDQVKNWDKELTSDELQTMTFARLLLHKPQWVFIDEMVDALDEERRKTAMSIFEHELPGTAVITIARREVKNGFYTRVLRLHLTDEVTGERRIPIGRPPRRAIPSSAGFAPLLHHRDPME</sequence>
<evidence type="ECO:0000259" key="9">
    <source>
        <dbReference type="PROSITE" id="PS50893"/>
    </source>
</evidence>
<dbReference type="InterPro" id="IPR011527">
    <property type="entry name" value="ABC1_TM_dom"/>
</dbReference>
<dbReference type="OrthoDB" id="9810134at2"/>
<keyword evidence="4" id="KW-0547">Nucleotide-binding</keyword>
<dbReference type="InterPro" id="IPR003593">
    <property type="entry name" value="AAA+_ATPase"/>
</dbReference>
<evidence type="ECO:0000259" key="10">
    <source>
        <dbReference type="PROSITE" id="PS50929"/>
    </source>
</evidence>
<dbReference type="PROSITE" id="PS50929">
    <property type="entry name" value="ABC_TM1F"/>
    <property type="match status" value="1"/>
</dbReference>
<dbReference type="PROSITE" id="PS50893">
    <property type="entry name" value="ABC_TRANSPORTER_2"/>
    <property type="match status" value="1"/>
</dbReference>
<dbReference type="SMART" id="SM00382">
    <property type="entry name" value="AAA"/>
    <property type="match status" value="1"/>
</dbReference>
<keyword evidence="11" id="KW-0808">Transferase</keyword>
<accession>A0A211ZTJ2</accession>
<evidence type="ECO:0000313" key="12">
    <source>
        <dbReference type="Proteomes" id="UP000196655"/>
    </source>
</evidence>
<evidence type="ECO:0000313" key="11">
    <source>
        <dbReference type="EMBL" id="OWJ68585.1"/>
    </source>
</evidence>
<dbReference type="Gene3D" id="3.40.50.300">
    <property type="entry name" value="P-loop containing nucleotide triphosphate hydrolases"/>
    <property type="match status" value="1"/>
</dbReference>
<dbReference type="GO" id="GO:0016887">
    <property type="term" value="F:ATP hydrolysis activity"/>
    <property type="evidence" value="ECO:0007669"/>
    <property type="project" value="InterPro"/>
</dbReference>
<dbReference type="Gene3D" id="1.20.1560.10">
    <property type="entry name" value="ABC transporter type 1, transmembrane domain"/>
    <property type="match status" value="1"/>
</dbReference>
<dbReference type="GO" id="GO:0005524">
    <property type="term" value="F:ATP binding"/>
    <property type="evidence" value="ECO:0007669"/>
    <property type="project" value="UniProtKB-KW"/>
</dbReference>
<feature type="transmembrane region" description="Helical" evidence="8">
    <location>
        <begin position="83"/>
        <end position="107"/>
    </location>
</feature>
<dbReference type="CDD" id="cd03223">
    <property type="entry name" value="ABCD_peroxisomal_ALDP"/>
    <property type="match status" value="1"/>
</dbReference>
<dbReference type="InterPro" id="IPR036640">
    <property type="entry name" value="ABC1_TM_sf"/>
</dbReference>
<evidence type="ECO:0000256" key="3">
    <source>
        <dbReference type="ARBA" id="ARBA00022692"/>
    </source>
</evidence>
<dbReference type="Proteomes" id="UP000196655">
    <property type="component" value="Unassembled WGS sequence"/>
</dbReference>
<evidence type="ECO:0000256" key="7">
    <source>
        <dbReference type="ARBA" id="ARBA00023136"/>
    </source>
</evidence>
<keyword evidence="7 8" id="KW-0472">Membrane</keyword>
<dbReference type="AlphaFoldDB" id="A0A211ZTJ2"/>
<keyword evidence="12" id="KW-1185">Reference proteome</keyword>
<gene>
    <name evidence="11" type="ORF">BWR60_04020</name>
</gene>
<feature type="domain" description="ABC transmembrane type-1" evidence="10">
    <location>
        <begin position="48"/>
        <end position="347"/>
    </location>
</feature>
<dbReference type="GO" id="GO:0005886">
    <property type="term" value="C:plasma membrane"/>
    <property type="evidence" value="ECO:0007669"/>
    <property type="project" value="UniProtKB-SubCell"/>
</dbReference>
<feature type="transmembrane region" description="Helical" evidence="8">
    <location>
        <begin position="164"/>
        <end position="185"/>
    </location>
</feature>
<evidence type="ECO:0000256" key="1">
    <source>
        <dbReference type="ARBA" id="ARBA00004651"/>
    </source>
</evidence>
<dbReference type="PANTHER" id="PTHR11384">
    <property type="entry name" value="ATP-BINDING CASSETTE, SUB-FAMILY D MEMBER"/>
    <property type="match status" value="1"/>
</dbReference>
<evidence type="ECO:0000256" key="6">
    <source>
        <dbReference type="ARBA" id="ARBA00022989"/>
    </source>
</evidence>
<feature type="domain" description="ABC transporter" evidence="9">
    <location>
        <begin position="385"/>
        <end position="606"/>
    </location>
</feature>
<dbReference type="EMBL" id="NHON01000004">
    <property type="protein sequence ID" value="OWJ68585.1"/>
    <property type="molecule type" value="Genomic_DNA"/>
</dbReference>
<dbReference type="GO" id="GO:0016740">
    <property type="term" value="F:transferase activity"/>
    <property type="evidence" value="ECO:0007669"/>
    <property type="project" value="UniProtKB-KW"/>
</dbReference>
<reference evidence="12" key="1">
    <citation type="submission" date="2017-05" db="EMBL/GenBank/DDBJ databases">
        <authorList>
            <person name="Macchi M."/>
            <person name="Festa S."/>
            <person name="Coppotelli B.M."/>
            <person name="Morelli I.S."/>
        </authorList>
    </citation>
    <scope>NUCLEOTIDE SEQUENCE [LARGE SCALE GENOMIC DNA]</scope>
    <source>
        <strain evidence="12">I</strain>
    </source>
</reference>
<evidence type="ECO:0000256" key="2">
    <source>
        <dbReference type="ARBA" id="ARBA00022448"/>
    </source>
</evidence>
<dbReference type="Pfam" id="PF06472">
    <property type="entry name" value="ABC_membrane_2"/>
    <property type="match status" value="1"/>
</dbReference>
<keyword evidence="2" id="KW-0813">Transport</keyword>
<feature type="transmembrane region" description="Helical" evidence="8">
    <location>
        <begin position="197"/>
        <end position="220"/>
    </location>
</feature>
<dbReference type="GO" id="GO:0140359">
    <property type="term" value="F:ABC-type transporter activity"/>
    <property type="evidence" value="ECO:0007669"/>
    <property type="project" value="InterPro"/>
</dbReference>
<dbReference type="InterPro" id="IPR050835">
    <property type="entry name" value="ABC_transporter_sub-D"/>
</dbReference>
<name>A0A211ZTJ2_9PROT</name>
<keyword evidence="3 8" id="KW-0812">Transmembrane</keyword>
<keyword evidence="5" id="KW-0067">ATP-binding</keyword>
<organism evidence="11 12">
    <name type="scientific">Inquilinus limosus</name>
    <dbReference type="NCBI Taxonomy" id="171674"/>
    <lineage>
        <taxon>Bacteria</taxon>
        <taxon>Pseudomonadati</taxon>
        <taxon>Pseudomonadota</taxon>
        <taxon>Alphaproteobacteria</taxon>
        <taxon>Rhodospirillales</taxon>
        <taxon>Rhodospirillaceae</taxon>
        <taxon>Inquilinus</taxon>
    </lineage>
</organism>
<dbReference type="SUPFAM" id="SSF52540">
    <property type="entry name" value="P-loop containing nucleoside triphosphate hydrolases"/>
    <property type="match status" value="1"/>
</dbReference>
<evidence type="ECO:0000256" key="5">
    <source>
        <dbReference type="ARBA" id="ARBA00022840"/>
    </source>
</evidence>
<proteinExistence type="predicted"/>
<dbReference type="InterPro" id="IPR003439">
    <property type="entry name" value="ABC_transporter-like_ATP-bd"/>
</dbReference>
<dbReference type="STRING" id="1122125.GCA_000423185_03573"/>
<comment type="caution">
    <text evidence="11">The sequence shown here is derived from an EMBL/GenBank/DDBJ whole genome shotgun (WGS) entry which is preliminary data.</text>
</comment>
<protein>
    <submittedName>
        <fullName evidence="11">Glycosyl transferase family 1</fullName>
    </submittedName>
</protein>
<dbReference type="PANTHER" id="PTHR11384:SF59">
    <property type="entry name" value="LYSOSOMAL COBALAMIN TRANSPORTER ABCD4"/>
    <property type="match status" value="1"/>
</dbReference>
<feature type="transmembrane region" description="Helical" evidence="8">
    <location>
        <begin position="288"/>
        <end position="312"/>
    </location>
</feature>
<keyword evidence="6 8" id="KW-1133">Transmembrane helix</keyword>
<dbReference type="Pfam" id="PF00005">
    <property type="entry name" value="ABC_tran"/>
    <property type="match status" value="1"/>
</dbReference>
<dbReference type="InterPro" id="IPR027417">
    <property type="entry name" value="P-loop_NTPase"/>
</dbReference>
<dbReference type="RefSeq" id="WP_088149721.1">
    <property type="nucleotide sequence ID" value="NZ_NHON01000004.1"/>
</dbReference>
<dbReference type="SUPFAM" id="SSF90123">
    <property type="entry name" value="ABC transporter transmembrane region"/>
    <property type="match status" value="1"/>
</dbReference>
<evidence type="ECO:0000256" key="4">
    <source>
        <dbReference type="ARBA" id="ARBA00022741"/>
    </source>
</evidence>
<evidence type="ECO:0000256" key="8">
    <source>
        <dbReference type="SAM" id="Phobius"/>
    </source>
</evidence>